<feature type="transmembrane region" description="Helical" evidence="1">
    <location>
        <begin position="127"/>
        <end position="145"/>
    </location>
</feature>
<dbReference type="Proteomes" id="UP000426246">
    <property type="component" value="Chromosome"/>
</dbReference>
<dbReference type="RefSeq" id="WP_155701634.1">
    <property type="nucleotide sequence ID" value="NZ_CP034235.1"/>
</dbReference>
<sequence>MNTIREMNQKHPTAGLISVGLTILTSVLGIYNWLALRSLILSLLAFFEVKPSAWQGIDNITFLLLGIIWLANVYYSQWYLKKKVIAKQVLKSIARLLSIQMWILFISDLLSNLLIRSSLVPSNIQVLLIEGSAAILLTLLAVMSARHQAVQKIKIEKEG</sequence>
<keyword evidence="1" id="KW-0812">Transmembrane</keyword>
<protein>
    <submittedName>
        <fullName evidence="2">Uncharacterized protein</fullName>
    </submittedName>
</protein>
<evidence type="ECO:0000313" key="2">
    <source>
        <dbReference type="EMBL" id="QGQ96562.1"/>
    </source>
</evidence>
<feature type="transmembrane region" description="Helical" evidence="1">
    <location>
        <begin position="54"/>
        <end position="75"/>
    </location>
</feature>
<dbReference type="KEGG" id="ppsc:EHS13_17575"/>
<evidence type="ECO:0000256" key="1">
    <source>
        <dbReference type="SAM" id="Phobius"/>
    </source>
</evidence>
<keyword evidence="1" id="KW-0472">Membrane</keyword>
<keyword evidence="1" id="KW-1133">Transmembrane helix</keyword>
<dbReference type="AlphaFoldDB" id="A0A6B8RLP1"/>
<feature type="transmembrane region" description="Helical" evidence="1">
    <location>
        <begin position="12"/>
        <end position="34"/>
    </location>
</feature>
<proteinExistence type="predicted"/>
<dbReference type="OrthoDB" id="2605076at2"/>
<reference evidence="3" key="1">
    <citation type="submission" date="2018-11" db="EMBL/GenBank/DDBJ databases">
        <title>Complete genome sequence of Paenibacillus sp. ML311-T8.</title>
        <authorList>
            <person name="Nam Y.-D."/>
            <person name="Kang J."/>
            <person name="Chung W.-H."/>
            <person name="Park Y.S."/>
        </authorList>
    </citation>
    <scope>NUCLEOTIDE SEQUENCE [LARGE SCALE GENOMIC DNA]</scope>
    <source>
        <strain evidence="3">ML311-T8</strain>
    </source>
</reference>
<gene>
    <name evidence="2" type="ORF">EHS13_17575</name>
</gene>
<feature type="transmembrane region" description="Helical" evidence="1">
    <location>
        <begin position="96"/>
        <end position="115"/>
    </location>
</feature>
<accession>A0A6B8RLP1</accession>
<name>A0A6B8RLP1_9BACL</name>
<evidence type="ECO:0000313" key="3">
    <source>
        <dbReference type="Proteomes" id="UP000426246"/>
    </source>
</evidence>
<dbReference type="EMBL" id="CP034235">
    <property type="protein sequence ID" value="QGQ96562.1"/>
    <property type="molecule type" value="Genomic_DNA"/>
</dbReference>
<keyword evidence="3" id="KW-1185">Reference proteome</keyword>
<organism evidence="2 3">
    <name type="scientific">Paenibacillus psychroresistens</name>
    <dbReference type="NCBI Taxonomy" id="1778678"/>
    <lineage>
        <taxon>Bacteria</taxon>
        <taxon>Bacillati</taxon>
        <taxon>Bacillota</taxon>
        <taxon>Bacilli</taxon>
        <taxon>Bacillales</taxon>
        <taxon>Paenibacillaceae</taxon>
        <taxon>Paenibacillus</taxon>
    </lineage>
</organism>